<feature type="transmembrane region" description="Helical" evidence="8">
    <location>
        <begin position="125"/>
        <end position="144"/>
    </location>
</feature>
<feature type="transmembrane region" description="Helical" evidence="8">
    <location>
        <begin position="6"/>
        <end position="23"/>
    </location>
</feature>
<dbReference type="GO" id="GO:0008137">
    <property type="term" value="F:NADH dehydrogenase (ubiquinone) activity"/>
    <property type="evidence" value="ECO:0007669"/>
    <property type="project" value="InterPro"/>
</dbReference>
<feature type="transmembrane region" description="Helical" evidence="8">
    <location>
        <begin position="471"/>
        <end position="489"/>
    </location>
</feature>
<feature type="transmembrane region" description="Helical" evidence="8">
    <location>
        <begin position="156"/>
        <end position="178"/>
    </location>
</feature>
<dbReference type="GO" id="GO:0005886">
    <property type="term" value="C:plasma membrane"/>
    <property type="evidence" value="ECO:0007669"/>
    <property type="project" value="UniProtKB-SubCell"/>
</dbReference>
<proteinExistence type="inferred from homology"/>
<feature type="transmembrane region" description="Helical" evidence="8">
    <location>
        <begin position="393"/>
        <end position="413"/>
    </location>
</feature>
<evidence type="ECO:0000256" key="1">
    <source>
        <dbReference type="ARBA" id="ARBA00004651"/>
    </source>
</evidence>
<evidence type="ECO:0000256" key="6">
    <source>
        <dbReference type="ARBA" id="ARBA00023136"/>
    </source>
</evidence>
<dbReference type="InterPro" id="IPR050586">
    <property type="entry name" value="CPA3_Na-H_Antiporter_D"/>
</dbReference>
<dbReference type="Pfam" id="PF00361">
    <property type="entry name" value="Proton_antipo_M"/>
    <property type="match status" value="1"/>
</dbReference>
<evidence type="ECO:0000313" key="10">
    <source>
        <dbReference type="EMBL" id="TSD54502.1"/>
    </source>
</evidence>
<dbReference type="PANTHER" id="PTHR42703:SF1">
    <property type="entry name" value="NA(+)_H(+) ANTIPORTER SUBUNIT D1"/>
    <property type="match status" value="1"/>
</dbReference>
<feature type="transmembrane region" description="Helical" evidence="8">
    <location>
        <begin position="232"/>
        <end position="252"/>
    </location>
</feature>
<dbReference type="Proteomes" id="UP000316988">
    <property type="component" value="Unassembled WGS sequence"/>
</dbReference>
<name>A0A554RKF9_9ACTN</name>
<accession>A0A554RKF9</accession>
<dbReference type="OrthoDB" id="9768329at2"/>
<feature type="transmembrane region" description="Helical" evidence="8">
    <location>
        <begin position="316"/>
        <end position="338"/>
    </location>
</feature>
<keyword evidence="5 8" id="KW-1133">Transmembrane helix</keyword>
<evidence type="ECO:0000256" key="2">
    <source>
        <dbReference type="ARBA" id="ARBA00005346"/>
    </source>
</evidence>
<dbReference type="EMBL" id="VLNT01000025">
    <property type="protein sequence ID" value="TSD54502.1"/>
    <property type="molecule type" value="Genomic_DNA"/>
</dbReference>
<feature type="transmembrane region" description="Helical" evidence="8">
    <location>
        <begin position="102"/>
        <end position="119"/>
    </location>
</feature>
<evidence type="ECO:0000259" key="9">
    <source>
        <dbReference type="Pfam" id="PF00361"/>
    </source>
</evidence>
<comment type="subcellular location">
    <subcellularLocation>
        <location evidence="1">Cell membrane</location>
        <topology evidence="1">Multi-pass membrane protein</topology>
    </subcellularLocation>
    <subcellularLocation>
        <location evidence="7">Membrane</location>
        <topology evidence="7">Multi-pass membrane protein</topology>
    </subcellularLocation>
</comment>
<dbReference type="PRINTS" id="PR01437">
    <property type="entry name" value="NUOXDRDTASE4"/>
</dbReference>
<evidence type="ECO:0000256" key="3">
    <source>
        <dbReference type="ARBA" id="ARBA00022475"/>
    </source>
</evidence>
<feature type="transmembrane region" description="Helical" evidence="8">
    <location>
        <begin position="434"/>
        <end position="451"/>
    </location>
</feature>
<keyword evidence="11" id="KW-1185">Reference proteome</keyword>
<reference evidence="10 11" key="1">
    <citation type="submission" date="2019-07" db="EMBL/GenBank/DDBJ databases">
        <authorList>
            <person name="Zhao L.H."/>
        </authorList>
    </citation>
    <scope>NUCLEOTIDE SEQUENCE [LARGE SCALE GENOMIC DNA]</scope>
    <source>
        <strain evidence="10 11">Co35</strain>
    </source>
</reference>
<protein>
    <submittedName>
        <fullName evidence="10">NADH dehydrogenase</fullName>
    </submittedName>
</protein>
<feature type="transmembrane region" description="Helical" evidence="8">
    <location>
        <begin position="288"/>
        <end position="310"/>
    </location>
</feature>
<gene>
    <name evidence="10" type="ORF">FNM00_17295</name>
</gene>
<dbReference type="PANTHER" id="PTHR42703">
    <property type="entry name" value="NADH DEHYDROGENASE"/>
    <property type="match status" value="1"/>
</dbReference>
<evidence type="ECO:0000256" key="5">
    <source>
        <dbReference type="ARBA" id="ARBA00022989"/>
    </source>
</evidence>
<feature type="transmembrane region" description="Helical" evidence="8">
    <location>
        <begin position="198"/>
        <end position="220"/>
    </location>
</feature>
<evidence type="ECO:0000313" key="11">
    <source>
        <dbReference type="Proteomes" id="UP000316988"/>
    </source>
</evidence>
<feature type="transmembrane region" description="Helical" evidence="8">
    <location>
        <begin position="74"/>
        <end position="93"/>
    </location>
</feature>
<evidence type="ECO:0000256" key="4">
    <source>
        <dbReference type="ARBA" id="ARBA00022692"/>
    </source>
</evidence>
<dbReference type="AlphaFoldDB" id="A0A554RKF9"/>
<feature type="domain" description="NADH:quinone oxidoreductase/Mrp antiporter transmembrane" evidence="9">
    <location>
        <begin position="121"/>
        <end position="376"/>
    </location>
</feature>
<feature type="transmembrane region" description="Helical" evidence="8">
    <location>
        <begin position="350"/>
        <end position="373"/>
    </location>
</feature>
<feature type="transmembrane region" description="Helical" evidence="8">
    <location>
        <begin position="258"/>
        <end position="281"/>
    </location>
</feature>
<organism evidence="10 11">
    <name type="scientific">Aeromicrobium piscarium</name>
    <dbReference type="NCBI Taxonomy" id="2590901"/>
    <lineage>
        <taxon>Bacteria</taxon>
        <taxon>Bacillati</taxon>
        <taxon>Actinomycetota</taxon>
        <taxon>Actinomycetes</taxon>
        <taxon>Propionibacteriales</taxon>
        <taxon>Nocardioidaceae</taxon>
        <taxon>Aeromicrobium</taxon>
    </lineage>
</organism>
<comment type="caution">
    <text evidence="10">The sequence shown here is derived from an EMBL/GenBank/DDBJ whole genome shotgun (WGS) entry which is preliminary data.</text>
</comment>
<dbReference type="InterPro" id="IPR001750">
    <property type="entry name" value="ND/Mrp_TM"/>
</dbReference>
<keyword evidence="4 7" id="KW-0812">Transmembrane</keyword>
<feature type="transmembrane region" description="Helical" evidence="8">
    <location>
        <begin position="35"/>
        <end position="54"/>
    </location>
</feature>
<comment type="similarity">
    <text evidence="2">Belongs to the CPA3 antiporters (TC 2.A.63) subunit D family.</text>
</comment>
<dbReference type="RefSeq" id="WP_143914786.1">
    <property type="nucleotide sequence ID" value="NZ_VLNT01000025.1"/>
</dbReference>
<evidence type="ECO:0000256" key="8">
    <source>
        <dbReference type="SAM" id="Phobius"/>
    </source>
</evidence>
<dbReference type="GO" id="GO:0042773">
    <property type="term" value="P:ATP synthesis coupled electron transport"/>
    <property type="evidence" value="ECO:0007669"/>
    <property type="project" value="InterPro"/>
</dbReference>
<evidence type="ECO:0000256" key="7">
    <source>
        <dbReference type="RuleBase" id="RU000320"/>
    </source>
</evidence>
<dbReference type="InterPro" id="IPR003918">
    <property type="entry name" value="NADH_UbQ_OxRdtase"/>
</dbReference>
<keyword evidence="6 8" id="KW-0472">Membrane</keyword>
<keyword evidence="3" id="KW-1003">Cell membrane</keyword>
<sequence>MIWWIAAGWPLLLVASLMASGVVPRSTAERLRDRVSRFGWLAVVPAGILCVTADSETVTVAWMLLGTSVALDDIARPLLAMAVVLYGLALSFIPRSGTERPALLSGLVMVCFVANAGVFVAADLITFYLCFTVMSFAGYGLVVHSGSGSARRAGRIYLVMTVLGEGAVLSAMVLVARAGGMRLNESAAAVAASPDRDLIIGLLLVGFGVKAGTVPLHVWLPLAHPAAPTPASAVLSGAMIKAGLVGWLRFLPFGESEVGWGTAFVALALLGGFLAVPVGLLQDDPKVILAYSSISQMGFLAALVGVALAIPEVAPACAIAAVIYAVHHGLAKGVLFLGVQMWDVERWRRWPVAVLMTLAGLSVIGAPLTSGYVAKYGAKEAVGAATFPASGGIALAEVLPWVGLGSTLLLARFAVVMWRRDRAPSPTPVTRDTAWASAAVVPVAAAGWLAASHEPLSSRPGWFDPGTWWAQGWPLLAGLALAVAAALTARRPRWNDSRIAHPHGDVVPPGDVVTLEERLVRSAGKGLRAILHRLERLAAGVRSRLAPPVSLVAAVGRVQRSLGAWEVSGAVLLILIAVAIGWAAVNGGAT</sequence>
<feature type="transmembrane region" description="Helical" evidence="8">
    <location>
        <begin position="567"/>
        <end position="585"/>
    </location>
</feature>